<comment type="caution">
    <text evidence="2">The sequence shown here is derived from an EMBL/GenBank/DDBJ whole genome shotgun (WGS) entry which is preliminary data.</text>
</comment>
<sequence length="115" mass="12230">MRIESGLQGYYYDQGRFQKPVVDADEAAPAQNAAPVRNPSFSPQVGSSTLLSSTLSGALWALDGGRKPAGANGFAASGSLHGSDDVDTDRHDTMARVNALYLDDDDTVEHELLYA</sequence>
<feature type="region of interest" description="Disordered" evidence="1">
    <location>
        <begin position="22"/>
        <end position="49"/>
    </location>
</feature>
<organism evidence="2 3">
    <name type="scientific">Metarhizobium album</name>
    <dbReference type="NCBI Taxonomy" id="2182425"/>
    <lineage>
        <taxon>Bacteria</taxon>
        <taxon>Pseudomonadati</taxon>
        <taxon>Pseudomonadota</taxon>
        <taxon>Alphaproteobacteria</taxon>
        <taxon>Hyphomicrobiales</taxon>
        <taxon>Rhizobiaceae</taxon>
        <taxon>Metarhizobium</taxon>
    </lineage>
</organism>
<proteinExistence type="predicted"/>
<accession>A0A2U2DXW2</accession>
<dbReference type="AlphaFoldDB" id="A0A2U2DXW2"/>
<evidence type="ECO:0000256" key="1">
    <source>
        <dbReference type="SAM" id="MobiDB-lite"/>
    </source>
</evidence>
<dbReference type="RefSeq" id="WP_109456653.1">
    <property type="nucleotide sequence ID" value="NZ_QFBC01000001.1"/>
</dbReference>
<dbReference type="EMBL" id="QFBC01000001">
    <property type="protein sequence ID" value="PWE58136.1"/>
    <property type="molecule type" value="Genomic_DNA"/>
</dbReference>
<evidence type="ECO:0000313" key="2">
    <source>
        <dbReference type="EMBL" id="PWE58136.1"/>
    </source>
</evidence>
<evidence type="ECO:0000313" key="3">
    <source>
        <dbReference type="Proteomes" id="UP000245252"/>
    </source>
</evidence>
<protein>
    <submittedName>
        <fullName evidence="2">Uncharacterized protein</fullName>
    </submittedName>
</protein>
<keyword evidence="3" id="KW-1185">Reference proteome</keyword>
<reference evidence="2 3" key="1">
    <citation type="submission" date="2018-05" db="EMBL/GenBank/DDBJ databases">
        <title>The draft genome of strain NS-104.</title>
        <authorList>
            <person name="Hang P."/>
            <person name="Jiang J."/>
        </authorList>
    </citation>
    <scope>NUCLEOTIDE SEQUENCE [LARGE SCALE GENOMIC DNA]</scope>
    <source>
        <strain evidence="2 3">NS-104</strain>
    </source>
</reference>
<name>A0A2U2DXW2_9HYPH</name>
<gene>
    <name evidence="2" type="ORF">DEM27_02830</name>
</gene>
<dbReference type="Proteomes" id="UP000245252">
    <property type="component" value="Unassembled WGS sequence"/>
</dbReference>